<name>A0A8D8AIE2_CULPI</name>
<sequence>MHIMYKTANQLMHCLIHCVRYSAIACRLNILLRFFRNRFIIFSSSFVYLASSVRLLVWLCFSRFFFLERLADAFCLELHYGKHRSKLTTTFLNILGLLLARTCHRIALDDA</sequence>
<keyword evidence="1" id="KW-1133">Transmembrane helix</keyword>
<organism evidence="2">
    <name type="scientific">Culex pipiens</name>
    <name type="common">House mosquito</name>
    <dbReference type="NCBI Taxonomy" id="7175"/>
    <lineage>
        <taxon>Eukaryota</taxon>
        <taxon>Metazoa</taxon>
        <taxon>Ecdysozoa</taxon>
        <taxon>Arthropoda</taxon>
        <taxon>Hexapoda</taxon>
        <taxon>Insecta</taxon>
        <taxon>Pterygota</taxon>
        <taxon>Neoptera</taxon>
        <taxon>Endopterygota</taxon>
        <taxon>Diptera</taxon>
        <taxon>Nematocera</taxon>
        <taxon>Culicoidea</taxon>
        <taxon>Culicidae</taxon>
        <taxon>Culicinae</taxon>
        <taxon>Culicini</taxon>
        <taxon>Culex</taxon>
        <taxon>Culex</taxon>
    </lineage>
</organism>
<dbReference type="EMBL" id="HBUE01281950">
    <property type="protein sequence ID" value="CAG6569554.1"/>
    <property type="molecule type" value="Transcribed_RNA"/>
</dbReference>
<dbReference type="EMBL" id="HBUE01176438">
    <property type="protein sequence ID" value="CAG6518022.1"/>
    <property type="molecule type" value="Transcribed_RNA"/>
</dbReference>
<evidence type="ECO:0000313" key="2">
    <source>
        <dbReference type="EMBL" id="CAG6457637.1"/>
    </source>
</evidence>
<feature type="transmembrane region" description="Helical" evidence="1">
    <location>
        <begin position="39"/>
        <end position="61"/>
    </location>
</feature>
<dbReference type="EMBL" id="HBUE01033067">
    <property type="protein sequence ID" value="CAG6457637.1"/>
    <property type="molecule type" value="Transcribed_RNA"/>
</dbReference>
<accession>A0A8D8AIE2</accession>
<keyword evidence="1" id="KW-0812">Transmembrane</keyword>
<evidence type="ECO:0000256" key="1">
    <source>
        <dbReference type="SAM" id="Phobius"/>
    </source>
</evidence>
<protein>
    <submittedName>
        <fullName evidence="2">(northern house mosquito) hypothetical protein</fullName>
    </submittedName>
</protein>
<keyword evidence="1" id="KW-0472">Membrane</keyword>
<reference evidence="2" key="1">
    <citation type="submission" date="2021-05" db="EMBL/GenBank/DDBJ databases">
        <authorList>
            <person name="Alioto T."/>
            <person name="Alioto T."/>
            <person name="Gomez Garrido J."/>
        </authorList>
    </citation>
    <scope>NUCLEOTIDE SEQUENCE</scope>
</reference>
<dbReference type="AlphaFoldDB" id="A0A8D8AIE2"/>
<proteinExistence type="predicted"/>